<reference evidence="1 2" key="1">
    <citation type="journal article" date="2021" name="BMC Genomics">
        <title>Datura genome reveals duplications of psychoactive alkaloid biosynthetic genes and high mutation rate following tissue culture.</title>
        <authorList>
            <person name="Rajewski A."/>
            <person name="Carter-House D."/>
            <person name="Stajich J."/>
            <person name="Litt A."/>
        </authorList>
    </citation>
    <scope>NUCLEOTIDE SEQUENCE [LARGE SCALE GENOMIC DNA]</scope>
    <source>
        <strain evidence="1">AR-01</strain>
    </source>
</reference>
<accession>A0ABS8T9F3</accession>
<dbReference type="PANTHER" id="PTHR31061:SF23">
    <property type="entry name" value="OS05G0155700 PROTEIN"/>
    <property type="match status" value="1"/>
</dbReference>
<dbReference type="Proteomes" id="UP000823775">
    <property type="component" value="Unassembled WGS sequence"/>
</dbReference>
<dbReference type="EMBL" id="JACEIK010001293">
    <property type="protein sequence ID" value="MCD7468052.1"/>
    <property type="molecule type" value="Genomic_DNA"/>
</dbReference>
<gene>
    <name evidence="1" type="ORF">HAX54_005839</name>
</gene>
<dbReference type="PANTHER" id="PTHR31061">
    <property type="entry name" value="LD22376P"/>
    <property type="match status" value="1"/>
</dbReference>
<proteinExistence type="predicted"/>
<evidence type="ECO:0000313" key="2">
    <source>
        <dbReference type="Proteomes" id="UP000823775"/>
    </source>
</evidence>
<organism evidence="1 2">
    <name type="scientific">Datura stramonium</name>
    <name type="common">Jimsonweed</name>
    <name type="synonym">Common thornapple</name>
    <dbReference type="NCBI Taxonomy" id="4076"/>
    <lineage>
        <taxon>Eukaryota</taxon>
        <taxon>Viridiplantae</taxon>
        <taxon>Streptophyta</taxon>
        <taxon>Embryophyta</taxon>
        <taxon>Tracheophyta</taxon>
        <taxon>Spermatophyta</taxon>
        <taxon>Magnoliopsida</taxon>
        <taxon>eudicotyledons</taxon>
        <taxon>Gunneridae</taxon>
        <taxon>Pentapetalae</taxon>
        <taxon>asterids</taxon>
        <taxon>lamiids</taxon>
        <taxon>Solanales</taxon>
        <taxon>Solanaceae</taxon>
        <taxon>Solanoideae</taxon>
        <taxon>Datureae</taxon>
        <taxon>Datura</taxon>
    </lineage>
</organism>
<name>A0ABS8T9F3_DATST</name>
<protein>
    <submittedName>
        <fullName evidence="1">Uncharacterized protein</fullName>
    </submittedName>
</protein>
<sequence length="507" mass="57709">MYIERGQVPVVPAIGSVFWIKFFAVSEWPSKPPGDPKQRLVSYKCLGGLTIALMILVDDAGRLFPLQTTLMKVSSKPQATKKVLLRTVKLFILGVFLQDSKQTPSVRRNEVCGKNKTTAIKTVRRKQCSDGRIRRHLSRDTSFSGGWNLNWFVVPDFAINSMFQTGSLKYRVLTCGITSFGIWIEYYSNCKNLSEELQDFNLSGGYYTPFFQHRTSLNCHSTCLALIGVMLGSQCVLGLRERERVKPHFTVKDYYILDLTLGHDIYFNRVALWECSVNSPDYGPLPSNAPGWCLAPFDPEGILIKYPLCPDMYWSLQVDVKCFRTPMILFQWMGMNALILYRVGCTCDLFPGALQGFYWYSPKNNLPANQKITEILIAWSFTVLVLHEVPDEASRSVRFRDPFAGRCCCWLIDCSHHQRFEIVAERTGSLFRLATRVTGHSMPVMYYYCCLPEDARGAYSPPASSNLPAGWTQLSQAAFCFPFCTMAQLNIAALKKPKMPLDFRFFF</sequence>
<keyword evidence="2" id="KW-1185">Reference proteome</keyword>
<comment type="caution">
    <text evidence="1">The sequence shown here is derived from an EMBL/GenBank/DDBJ whole genome shotgun (WGS) entry which is preliminary data.</text>
</comment>
<evidence type="ECO:0000313" key="1">
    <source>
        <dbReference type="EMBL" id="MCD7468052.1"/>
    </source>
</evidence>